<dbReference type="AlphaFoldDB" id="A0A1L8SQK2"/>
<protein>
    <recommendedName>
        <fullName evidence="1">DDE domain-containing protein</fullName>
    </recommendedName>
</protein>
<dbReference type="GO" id="GO:0003676">
    <property type="term" value="F:nucleic acid binding"/>
    <property type="evidence" value="ECO:0007669"/>
    <property type="project" value="InterPro"/>
</dbReference>
<evidence type="ECO:0000259" key="1">
    <source>
        <dbReference type="Pfam" id="PF13610"/>
    </source>
</evidence>
<proteinExistence type="predicted"/>
<dbReference type="Gene3D" id="3.30.420.10">
    <property type="entry name" value="Ribonuclease H-like superfamily/Ribonuclease H"/>
    <property type="match status" value="1"/>
</dbReference>
<comment type="caution">
    <text evidence="2">The sequence shown here is derived from an EMBL/GenBank/DDBJ whole genome shotgun (WGS) entry which is preliminary data.</text>
</comment>
<dbReference type="Proteomes" id="UP000183700">
    <property type="component" value="Unassembled WGS sequence"/>
</dbReference>
<evidence type="ECO:0000313" key="2">
    <source>
        <dbReference type="EMBL" id="OJG34112.1"/>
    </source>
</evidence>
<evidence type="ECO:0000313" key="3">
    <source>
        <dbReference type="Proteomes" id="UP000183700"/>
    </source>
</evidence>
<dbReference type="Pfam" id="PF13610">
    <property type="entry name" value="DDE_Tnp_IS240"/>
    <property type="match status" value="1"/>
</dbReference>
<dbReference type="InterPro" id="IPR032874">
    <property type="entry name" value="DDE_dom"/>
</dbReference>
<dbReference type="STRING" id="319970.RV00_GL000924"/>
<dbReference type="OrthoDB" id="1376408at2"/>
<dbReference type="SUPFAM" id="SSF53098">
    <property type="entry name" value="Ribonuclease H-like"/>
    <property type="match status" value="1"/>
</dbReference>
<feature type="domain" description="DDE" evidence="1">
    <location>
        <begin position="296"/>
        <end position="410"/>
    </location>
</feature>
<dbReference type="InterPro" id="IPR012337">
    <property type="entry name" value="RNaseH-like_sf"/>
</dbReference>
<accession>A0A1L8SQK2</accession>
<organism evidence="2 3">
    <name type="scientific">Enterococcus devriesei</name>
    <dbReference type="NCBI Taxonomy" id="319970"/>
    <lineage>
        <taxon>Bacteria</taxon>
        <taxon>Bacillati</taxon>
        <taxon>Bacillota</taxon>
        <taxon>Bacilli</taxon>
        <taxon>Lactobacillales</taxon>
        <taxon>Enterococcaceae</taxon>
        <taxon>Enterococcus</taxon>
    </lineage>
</organism>
<gene>
    <name evidence="2" type="ORF">RV00_GL000924</name>
</gene>
<dbReference type="RefSeq" id="WP_071863268.1">
    <property type="nucleotide sequence ID" value="NZ_JBHLVS010000013.1"/>
</dbReference>
<keyword evidence="3" id="KW-1185">Reference proteome</keyword>
<name>A0A1L8SQK2_9ENTE</name>
<dbReference type="EMBL" id="JXKM01000015">
    <property type="protein sequence ID" value="OJG34112.1"/>
    <property type="molecule type" value="Genomic_DNA"/>
</dbReference>
<reference evidence="2 3" key="1">
    <citation type="submission" date="2014-12" db="EMBL/GenBank/DDBJ databases">
        <title>Draft genome sequences of 29 type strains of Enterococci.</title>
        <authorList>
            <person name="Zhong Z."/>
            <person name="Sun Z."/>
            <person name="Liu W."/>
            <person name="Zhang W."/>
            <person name="Zhang H."/>
        </authorList>
    </citation>
    <scope>NUCLEOTIDE SEQUENCE [LARGE SCALE GENOMIC DNA]</scope>
    <source>
        <strain evidence="2 3">DSM 22802</strain>
    </source>
</reference>
<dbReference type="InterPro" id="IPR036397">
    <property type="entry name" value="RNaseH_sf"/>
</dbReference>
<sequence>MSSSLYSDLIKTINTQQKIIFYLLLQLSSIYANSKAPKLTDIADLDYQKLTVDELPKVVETEKLDYKNLLEEHLIQTGKPLKPVKRHASSKTVDTTVCCPHCQAPSDFLYLNNGQADNDQYRCKVCNTLFNHKNRFLKEITLKCPHCNDSLVKIKQRKGFSIHKCRSTDCPYYQKRLKGLSKKELKAFQKNKTLFKMHYIYRDFELSLAELEDTPDYKSPVQLKNVNCSPHVLGLILTYHVNYGMSGEKTAALLYDVHQLKISGQTIRNYARSVAHLVRPMTDYYPYELSDQFCGDETYIRVQGKWHYIYFFFDAEKKIILSHRYNRHRDTQTAIKAIHDVVRRFEQVPDNLKLIVDGNPIYKLAEAFYAQNGIGFEVIQVIGLTNKDAVSKEYRPLKQIIERLNRTFKANYKPLGGFNSEAGPLAHVTLFTTFFNFLRPHSSLEKGRVPVILPELEACEDMPQKWIKLLQLSEQFIKEKQAI</sequence>